<feature type="compositionally biased region" description="Basic and acidic residues" evidence="1">
    <location>
        <begin position="30"/>
        <end position="41"/>
    </location>
</feature>
<dbReference type="PANTHER" id="PTHR34674:SF1">
    <property type="entry name" value="PHOSPHATIDYLCHOLINE:DIACYLGLYCEROL CHOLINEPHOSPHOTRANSFERASE 1-RELATED"/>
    <property type="match status" value="1"/>
</dbReference>
<evidence type="ECO:0000259" key="3">
    <source>
        <dbReference type="Pfam" id="PF24788"/>
    </source>
</evidence>
<dbReference type="Proteomes" id="UP001055439">
    <property type="component" value="Chromosome 9"/>
</dbReference>
<name>A0A9E7LBK5_9LILI</name>
<dbReference type="EMBL" id="CP097511">
    <property type="protein sequence ID" value="URE44840.1"/>
    <property type="molecule type" value="Genomic_DNA"/>
</dbReference>
<feature type="domain" description="AtPDCT1/2 transmembrane" evidence="3">
    <location>
        <begin position="120"/>
        <end position="211"/>
    </location>
</feature>
<dbReference type="PANTHER" id="PTHR34674">
    <property type="entry name" value="PHOSPHATIDYLCHOLINE:DIACYLGLYCEROL CHOLINEPHOSPHOTRANSFERASE 1-RELATED"/>
    <property type="match status" value="1"/>
</dbReference>
<evidence type="ECO:0000313" key="4">
    <source>
        <dbReference type="EMBL" id="URE44840.1"/>
    </source>
</evidence>
<evidence type="ECO:0000256" key="1">
    <source>
        <dbReference type="SAM" id="MobiDB-lite"/>
    </source>
</evidence>
<feature type="region of interest" description="Disordered" evidence="1">
    <location>
        <begin position="23"/>
        <end position="70"/>
    </location>
</feature>
<dbReference type="InterPro" id="IPR056361">
    <property type="entry name" value="AtPDCT1_2_TM_dom"/>
</dbReference>
<proteinExistence type="predicted"/>
<protein>
    <recommendedName>
        <fullName evidence="3">AtPDCT1/2 transmembrane domain-containing protein</fullName>
    </recommendedName>
</protein>
<organism evidence="4 5">
    <name type="scientific">Musa troglodytarum</name>
    <name type="common">fe'i banana</name>
    <dbReference type="NCBI Taxonomy" id="320322"/>
    <lineage>
        <taxon>Eukaryota</taxon>
        <taxon>Viridiplantae</taxon>
        <taxon>Streptophyta</taxon>
        <taxon>Embryophyta</taxon>
        <taxon>Tracheophyta</taxon>
        <taxon>Spermatophyta</taxon>
        <taxon>Magnoliopsida</taxon>
        <taxon>Liliopsida</taxon>
        <taxon>Zingiberales</taxon>
        <taxon>Musaceae</taxon>
        <taxon>Musa</taxon>
    </lineage>
</organism>
<feature type="compositionally biased region" description="Pro residues" evidence="1">
    <location>
        <begin position="60"/>
        <end position="70"/>
    </location>
</feature>
<gene>
    <name evidence="4" type="ORF">MUK42_31463</name>
</gene>
<evidence type="ECO:0000256" key="2">
    <source>
        <dbReference type="SAM" id="Phobius"/>
    </source>
</evidence>
<feature type="domain" description="AtPDCT1/2 transmembrane" evidence="3">
    <location>
        <begin position="241"/>
        <end position="329"/>
    </location>
</feature>
<feature type="transmembrane region" description="Helical" evidence="2">
    <location>
        <begin position="258"/>
        <end position="277"/>
    </location>
</feature>
<feature type="transmembrane region" description="Helical" evidence="2">
    <location>
        <begin position="187"/>
        <end position="207"/>
    </location>
</feature>
<keyword evidence="2" id="KW-0812">Transmembrane</keyword>
<feature type="transmembrane region" description="Helical" evidence="2">
    <location>
        <begin position="130"/>
        <end position="150"/>
    </location>
</feature>
<dbReference type="Pfam" id="PF24788">
    <property type="entry name" value="AtPDCT1_2"/>
    <property type="match status" value="2"/>
</dbReference>
<dbReference type="InterPro" id="IPR055311">
    <property type="entry name" value="PDCT1/2-like"/>
</dbReference>
<dbReference type="GO" id="GO:0004142">
    <property type="term" value="F:diacylglycerol cholinephosphotransferase activity"/>
    <property type="evidence" value="ECO:0007669"/>
    <property type="project" value="TreeGrafter"/>
</dbReference>
<feature type="transmembrane region" description="Helical" evidence="2">
    <location>
        <begin position="162"/>
        <end position="181"/>
    </location>
</feature>
<sequence>MTAENGGSTTRLCVQRKAAEGTRATLGIANHDHGGEIDPRRPPPLPSSPGVKDGKRMGTPSPPPVPLLPPQGPSFAGWSLDGPVGVARRHPVLCAFAFSLLFFMGVEYTIPMVPSTSPPLDLGFIATKPLNRALATAPALNTLLAALNTVSPITLGRHVRGGVGEVFVGMQTVYIVWTFLVEGRPRPTIAALFMFTCRGILGCSTQLPLPQVRFFFFFFFFLVASPSAFSVSAGPAYAGFRSLVQGFQGSGVDFPVGNVSFFLFFSGHVAGAVIASLDMRRTRRRGMARVFDALNLLQSVRLLASRGHYTIDLAVGVGAGYVFDNLAGKYEESKLKRGGEHRRPCFSCGCSCEGR</sequence>
<dbReference type="OrthoDB" id="1921278at2759"/>
<keyword evidence="5" id="KW-1185">Reference proteome</keyword>
<keyword evidence="2" id="KW-1133">Transmembrane helix</keyword>
<reference evidence="4" key="1">
    <citation type="submission" date="2022-05" db="EMBL/GenBank/DDBJ databases">
        <title>The Musa troglodytarum L. genome provides insights into the mechanism of non-climacteric behaviour and enrichment of carotenoids.</title>
        <authorList>
            <person name="Wang J."/>
        </authorList>
    </citation>
    <scope>NUCLEOTIDE SEQUENCE</scope>
    <source>
        <tissue evidence="4">Leaf</tissue>
    </source>
</reference>
<feature type="transmembrane region" description="Helical" evidence="2">
    <location>
        <begin position="214"/>
        <end position="238"/>
    </location>
</feature>
<keyword evidence="2" id="KW-0472">Membrane</keyword>
<evidence type="ECO:0000313" key="5">
    <source>
        <dbReference type="Proteomes" id="UP001055439"/>
    </source>
</evidence>
<dbReference type="AlphaFoldDB" id="A0A9E7LBK5"/>
<feature type="transmembrane region" description="Helical" evidence="2">
    <location>
        <begin position="92"/>
        <end position="110"/>
    </location>
</feature>
<accession>A0A9E7LBK5</accession>